<dbReference type="PANTHER" id="PTHR43606">
    <property type="entry name" value="PHOSPHATASE, PUTATIVE (AFU_ORTHOLOGUE AFUA_6G08710)-RELATED"/>
    <property type="match status" value="1"/>
</dbReference>
<accession>A0A371BEV1</accession>
<evidence type="ECO:0000259" key="1">
    <source>
        <dbReference type="Pfam" id="PF09423"/>
    </source>
</evidence>
<gene>
    <name evidence="3" type="ORF">DXH95_01480</name>
</gene>
<comment type="caution">
    <text evidence="3">The sequence shown here is derived from an EMBL/GenBank/DDBJ whole genome shotgun (WGS) entry which is preliminary data.</text>
</comment>
<dbReference type="InterPro" id="IPR018946">
    <property type="entry name" value="PhoD-like_MPP"/>
</dbReference>
<dbReference type="InterPro" id="IPR038607">
    <property type="entry name" value="PhoD-like_sf"/>
</dbReference>
<keyword evidence="4" id="KW-1185">Reference proteome</keyword>
<evidence type="ECO:0000259" key="2">
    <source>
        <dbReference type="Pfam" id="PF16655"/>
    </source>
</evidence>
<dbReference type="OrthoDB" id="327733at2"/>
<dbReference type="Proteomes" id="UP000263833">
    <property type="component" value="Unassembled WGS sequence"/>
</dbReference>
<evidence type="ECO:0000313" key="3">
    <source>
        <dbReference type="EMBL" id="RDV06136.1"/>
    </source>
</evidence>
<dbReference type="InterPro" id="IPR006311">
    <property type="entry name" value="TAT_signal"/>
</dbReference>
<dbReference type="InterPro" id="IPR029052">
    <property type="entry name" value="Metallo-depent_PP-like"/>
</dbReference>
<name>A0A371BEV1_9SPHN</name>
<dbReference type="InterPro" id="IPR032093">
    <property type="entry name" value="PhoD_N"/>
</dbReference>
<protein>
    <submittedName>
        <fullName evidence="3">Alkaline phosphatase</fullName>
    </submittedName>
</protein>
<dbReference type="Gene3D" id="3.60.21.70">
    <property type="entry name" value="PhoD-like phosphatase"/>
    <property type="match status" value="1"/>
</dbReference>
<dbReference type="RefSeq" id="WP_115547696.1">
    <property type="nucleotide sequence ID" value="NZ_QRGP01000001.1"/>
</dbReference>
<dbReference type="Pfam" id="PF16655">
    <property type="entry name" value="PhoD_N"/>
    <property type="match status" value="1"/>
</dbReference>
<feature type="domain" description="Phospholipase D N-terminal" evidence="2">
    <location>
        <begin position="41"/>
        <end position="129"/>
    </location>
</feature>
<feature type="domain" description="PhoD-like phosphatase metallophosphatase" evidence="1">
    <location>
        <begin position="140"/>
        <end position="516"/>
    </location>
</feature>
<dbReference type="InterPro" id="IPR052900">
    <property type="entry name" value="Phospholipid_Metab_Enz"/>
</dbReference>
<dbReference type="PROSITE" id="PS51318">
    <property type="entry name" value="TAT"/>
    <property type="match status" value="1"/>
</dbReference>
<dbReference type="PANTHER" id="PTHR43606:SF2">
    <property type="entry name" value="ALKALINE PHOSPHATASE FAMILY PROTEIN (AFU_ORTHOLOGUE AFUA_5G03860)"/>
    <property type="match status" value="1"/>
</dbReference>
<dbReference type="AlphaFoldDB" id="A0A371BEV1"/>
<dbReference type="Pfam" id="PF09423">
    <property type="entry name" value="PhoD"/>
    <property type="match status" value="1"/>
</dbReference>
<organism evidence="3 4">
    <name type="scientific">Sphingorhabdus pulchriflava</name>
    <dbReference type="NCBI Taxonomy" id="2292257"/>
    <lineage>
        <taxon>Bacteria</taxon>
        <taxon>Pseudomonadati</taxon>
        <taxon>Pseudomonadota</taxon>
        <taxon>Alphaproteobacteria</taxon>
        <taxon>Sphingomonadales</taxon>
        <taxon>Sphingomonadaceae</taxon>
        <taxon>Sphingorhabdus</taxon>
    </lineage>
</organism>
<reference evidence="4" key="1">
    <citation type="submission" date="2018-08" db="EMBL/GenBank/DDBJ databases">
        <authorList>
            <person name="Kim S.-J."/>
            <person name="Jung G.-Y."/>
        </authorList>
    </citation>
    <scope>NUCLEOTIDE SEQUENCE [LARGE SCALE GENOMIC DNA]</scope>
    <source>
        <strain evidence="4">GY_G</strain>
    </source>
</reference>
<dbReference type="EMBL" id="QRGP01000001">
    <property type="protein sequence ID" value="RDV06136.1"/>
    <property type="molecule type" value="Genomic_DNA"/>
</dbReference>
<proteinExistence type="predicted"/>
<dbReference type="SUPFAM" id="SSF56300">
    <property type="entry name" value="Metallo-dependent phosphatases"/>
    <property type="match status" value="1"/>
</dbReference>
<dbReference type="CDD" id="cd07389">
    <property type="entry name" value="MPP_PhoD"/>
    <property type="match status" value="1"/>
</dbReference>
<sequence length="545" mass="59623">MTAHFDRRLLLKTGVYGLGALSLPGGALAAMQASLTKGFSHGVASGEPLQNSVLLWTRFVSDLTETKLKAEISETPDFRSIIAGAETVAVPGRDYTAKAILSGLEPGKAYYYRFIAPDGSVSPIGQTRTLPEGGIDRYRMAVFSCSNMPFGWFNAYAHAAQVGDFDIALHLGDYIYEYQRGDYPSAKDTVAGRLIEPANEIVSLADYRLRYASYRADPDLQAIHARAPMLCMWDDHEFANDAYADGAQNHQANEGDWQTRKAAAEKAYREWMPVRDLDMGERWTGYRIGDLAQIFMTESRIGARSKPAELQIPKGADQAATLAAIKGFTQGDWQATDRTMLGQVQESWLSSGFQNSKAKWNIWAQQTIMGTILQPDATVDWLAPDAPDFAKARVRRGAMAAKGGIPANLDAWDGYPAARARALSAAQNSKADLVVLTGDSHNAWAFDLKHDGKSAGVEFAGQSVSSPGFESYFTGATPATVAKGVMARNKGLKWMDSSRRGYMIVELTPAQATSEWRFVETVKERSPRLAGLHRMAAQHGKRKLG</sequence>
<evidence type="ECO:0000313" key="4">
    <source>
        <dbReference type="Proteomes" id="UP000263833"/>
    </source>
</evidence>
<dbReference type="Gene3D" id="2.60.40.380">
    <property type="entry name" value="Purple acid phosphatase-like, N-terminal"/>
    <property type="match status" value="1"/>
</dbReference>